<accession>A0ABU2JGU2</accession>
<organism evidence="2 3">
    <name type="scientific">Jatrophihabitans lederbergiae</name>
    <dbReference type="NCBI Taxonomy" id="3075547"/>
    <lineage>
        <taxon>Bacteria</taxon>
        <taxon>Bacillati</taxon>
        <taxon>Actinomycetota</taxon>
        <taxon>Actinomycetes</taxon>
        <taxon>Jatrophihabitantales</taxon>
        <taxon>Jatrophihabitantaceae</taxon>
        <taxon>Jatrophihabitans</taxon>
    </lineage>
</organism>
<evidence type="ECO:0000313" key="3">
    <source>
        <dbReference type="Proteomes" id="UP001183176"/>
    </source>
</evidence>
<evidence type="ECO:0008006" key="4">
    <source>
        <dbReference type="Google" id="ProtNLM"/>
    </source>
</evidence>
<comment type="caution">
    <text evidence="2">The sequence shown here is derived from an EMBL/GenBank/DDBJ whole genome shotgun (WGS) entry which is preliminary data.</text>
</comment>
<keyword evidence="3" id="KW-1185">Reference proteome</keyword>
<evidence type="ECO:0000313" key="2">
    <source>
        <dbReference type="EMBL" id="MDT0264198.1"/>
    </source>
</evidence>
<sequence length="339" mass="37447">MTGYRYLNLTSAIGDKASPLRQYLDLRFPNARPLQKDYRSRAGELRVAGLPGGGGANGGTLGAAFDFRMHFLLDPGYIPQVAIRAFQARPDYVEAIHEVIRHGREAAQANTVPTELDRACWALALCTEVYRAGLFPGSPLNQLLEYDDFTPAHLLSLIPEDAFRQLTELNDLAQEYLFPHLSAPFHLGPTFDGSVLCPADADVISNGFLLDFKTAVRGNALSREDLYQLLGYTLFDHSDKYGINRIGIYSARYGVLVSWELELTLELLAGEAVNLAEEREKVWGLLGGGGAIRSKFARIAEADDAEYDDHSAHGEDDDSGYGPDSYYTRASGKDDRRHP</sequence>
<evidence type="ECO:0000256" key="1">
    <source>
        <dbReference type="SAM" id="MobiDB-lite"/>
    </source>
</evidence>
<name>A0ABU2JGU2_9ACTN</name>
<proteinExistence type="predicted"/>
<protein>
    <recommendedName>
        <fullName evidence="4">Restriction endonuclease</fullName>
    </recommendedName>
</protein>
<dbReference type="Proteomes" id="UP001183176">
    <property type="component" value="Unassembled WGS sequence"/>
</dbReference>
<reference evidence="3" key="1">
    <citation type="submission" date="2023-07" db="EMBL/GenBank/DDBJ databases">
        <title>30 novel species of actinomycetes from the DSMZ collection.</title>
        <authorList>
            <person name="Nouioui I."/>
        </authorList>
    </citation>
    <scope>NUCLEOTIDE SEQUENCE [LARGE SCALE GENOMIC DNA]</scope>
    <source>
        <strain evidence="3">DSM 44399</strain>
    </source>
</reference>
<dbReference type="RefSeq" id="WP_311425340.1">
    <property type="nucleotide sequence ID" value="NZ_JAVREH010000077.1"/>
</dbReference>
<dbReference type="EMBL" id="JAVREH010000077">
    <property type="protein sequence ID" value="MDT0264198.1"/>
    <property type="molecule type" value="Genomic_DNA"/>
</dbReference>
<gene>
    <name evidence="2" type="ORF">RM423_22785</name>
</gene>
<feature type="region of interest" description="Disordered" evidence="1">
    <location>
        <begin position="306"/>
        <end position="339"/>
    </location>
</feature>